<feature type="region of interest" description="Disordered" evidence="12">
    <location>
        <begin position="147"/>
        <end position="175"/>
    </location>
</feature>
<feature type="region of interest" description="Disordered" evidence="12">
    <location>
        <begin position="1"/>
        <end position="37"/>
    </location>
</feature>
<dbReference type="PROSITE" id="PS51294">
    <property type="entry name" value="HTH_MYB"/>
    <property type="match status" value="2"/>
</dbReference>
<evidence type="ECO:0000256" key="10">
    <source>
        <dbReference type="ARBA" id="ARBA00071221"/>
    </source>
</evidence>
<evidence type="ECO:0000256" key="12">
    <source>
        <dbReference type="SAM" id="MobiDB-lite"/>
    </source>
</evidence>
<dbReference type="Pfam" id="PF00249">
    <property type="entry name" value="Myb_DNA-binding"/>
    <property type="match status" value="2"/>
</dbReference>
<feature type="compositionally biased region" description="Polar residues" evidence="12">
    <location>
        <begin position="1"/>
        <end position="21"/>
    </location>
</feature>
<dbReference type="PANTHER" id="PTHR47995:SF18">
    <property type="entry name" value="TRANSCRIPTION FACTOR MYB65"/>
    <property type="match status" value="1"/>
</dbReference>
<dbReference type="Gene3D" id="1.10.10.60">
    <property type="entry name" value="Homeodomain-like"/>
    <property type="match status" value="2"/>
</dbReference>
<dbReference type="GO" id="GO:0003677">
    <property type="term" value="F:DNA binding"/>
    <property type="evidence" value="ECO:0007669"/>
    <property type="project" value="UniProtKB-KW"/>
</dbReference>
<dbReference type="PROSITE" id="PS50090">
    <property type="entry name" value="MYB_LIKE"/>
    <property type="match status" value="2"/>
</dbReference>
<sequence>MNRSRNGSDNRLVPNDQTDSPSIDEGSSGGRGQILKKGPWTSAEDAILVDYVKKHGEGNWNAVQKHSGLFRCGKSCRLRWANHLRPNLKKGAFTQEEEQLIIELHATMGNKWARMAALLPGRTDNEIKNYWNTRIKRRQRAGLPLYPPNLGLQASSENQQSQTASEYSTGEKRPNDVLQGNCFDIDVILNNSNADQGALSYASPFPDISVSSMLSQGFGSQDNNFMNPMWNSAKRLRESESVLPDFHGTVSCELPTCELFLHESSEKIHRTFGLGYLYDPEPSSKIMVPFDGAVPGSHALLNGNFSASRPLGGTVKLELPSLQYPETVLNSWLACPSPPPDEIDTYIQSPPATVLVRSECVSPRNSGLLEALLHEAQARKIQQSEESLSSAITQGDMVESSGFNLWEAECEEYNDPISPLGRPAASVFSECTPPISGGSLDELQPSKAPSCSDIMVAADKHVLAPNMGDRGILPCPDFLRPDALLEGSDWLENSEDAKEHSTLNDNVVTVVDEDFCSEHKQLPTGMSSALAQGLDLDSYL</sequence>
<evidence type="ECO:0000256" key="2">
    <source>
        <dbReference type="ARBA" id="ARBA00022737"/>
    </source>
</evidence>
<feature type="domain" description="Myb-like" evidence="13">
    <location>
        <begin position="32"/>
        <end position="84"/>
    </location>
</feature>
<dbReference type="GO" id="GO:0009908">
    <property type="term" value="P:flower development"/>
    <property type="evidence" value="ECO:0007669"/>
    <property type="project" value="UniProtKB-KW"/>
</dbReference>
<evidence type="ECO:0000259" key="14">
    <source>
        <dbReference type="PROSITE" id="PS51294"/>
    </source>
</evidence>
<evidence type="ECO:0000256" key="4">
    <source>
        <dbReference type="ARBA" id="ARBA00023015"/>
    </source>
</evidence>
<dbReference type="CDD" id="cd00167">
    <property type="entry name" value="SANT"/>
    <property type="match status" value="2"/>
</dbReference>
<comment type="subcellular location">
    <subcellularLocation>
        <location evidence="1">Nucleus</location>
    </subcellularLocation>
</comment>
<evidence type="ECO:0000256" key="7">
    <source>
        <dbReference type="ARBA" id="ARBA00023159"/>
    </source>
</evidence>
<proteinExistence type="predicted"/>
<dbReference type="PANTHER" id="PTHR47995">
    <property type="entry name" value="TRANSCRIPTION FACTOR MYB33-RELATED"/>
    <property type="match status" value="1"/>
</dbReference>
<name>A0A8N4IAA7_ELAGV</name>
<evidence type="ECO:0000256" key="3">
    <source>
        <dbReference type="ARBA" id="ARBA00022782"/>
    </source>
</evidence>
<dbReference type="InterPro" id="IPR017930">
    <property type="entry name" value="Myb_dom"/>
</dbReference>
<evidence type="ECO:0000256" key="1">
    <source>
        <dbReference type="ARBA" id="ARBA00004123"/>
    </source>
</evidence>
<dbReference type="SMART" id="SM00717">
    <property type="entry name" value="SANT"/>
    <property type="match status" value="2"/>
</dbReference>
<organism evidence="15 18">
    <name type="scientific">Elaeis guineensis var. tenera</name>
    <name type="common">Oil palm</name>
    <dbReference type="NCBI Taxonomy" id="51953"/>
    <lineage>
        <taxon>Eukaryota</taxon>
        <taxon>Viridiplantae</taxon>
        <taxon>Streptophyta</taxon>
        <taxon>Embryophyta</taxon>
        <taxon>Tracheophyta</taxon>
        <taxon>Spermatophyta</taxon>
        <taxon>Magnoliopsida</taxon>
        <taxon>Liliopsida</taxon>
        <taxon>Arecaceae</taxon>
        <taxon>Arecoideae</taxon>
        <taxon>Cocoseae</taxon>
        <taxon>Elaeidinae</taxon>
        <taxon>Elaeis</taxon>
    </lineage>
</organism>
<keyword evidence="6" id="KW-0238">DNA-binding</keyword>
<feature type="domain" description="Myb-like" evidence="13">
    <location>
        <begin position="85"/>
        <end position="135"/>
    </location>
</feature>
<keyword evidence="15" id="KW-1185">Reference proteome</keyword>
<evidence type="ECO:0000256" key="11">
    <source>
        <dbReference type="ARBA" id="ARBA00078675"/>
    </source>
</evidence>
<dbReference type="GO" id="GO:0009555">
    <property type="term" value="P:pollen development"/>
    <property type="evidence" value="ECO:0007669"/>
    <property type="project" value="UniProtKB-ARBA"/>
</dbReference>
<evidence type="ECO:0000256" key="8">
    <source>
        <dbReference type="ARBA" id="ARBA00023163"/>
    </source>
</evidence>
<dbReference type="OrthoDB" id="2143914at2759"/>
<dbReference type="RefSeq" id="XP_029116728.1">
    <property type="nucleotide sequence ID" value="XM_029260895.1"/>
</dbReference>
<keyword evidence="5" id="KW-0287">Flowering</keyword>
<evidence type="ECO:0000256" key="9">
    <source>
        <dbReference type="ARBA" id="ARBA00023242"/>
    </source>
</evidence>
<gene>
    <name evidence="16 17 18" type="primary">LOC105032078</name>
</gene>
<keyword evidence="4" id="KW-0805">Transcription regulation</keyword>
<feature type="domain" description="HTH myb-type" evidence="14">
    <location>
        <begin position="32"/>
        <end position="84"/>
    </location>
</feature>
<evidence type="ECO:0000313" key="15">
    <source>
        <dbReference type="Proteomes" id="UP000504607"/>
    </source>
</evidence>
<dbReference type="SUPFAM" id="SSF46689">
    <property type="entry name" value="Homeodomain-like"/>
    <property type="match status" value="1"/>
</dbReference>
<dbReference type="InterPro" id="IPR001005">
    <property type="entry name" value="SANT/Myb"/>
</dbReference>
<dbReference type="FunFam" id="1.10.10.60:FF:000119">
    <property type="entry name" value="Transcription factor GAMYB"/>
    <property type="match status" value="1"/>
</dbReference>
<dbReference type="RefSeq" id="XP_029116727.1">
    <property type="nucleotide sequence ID" value="XM_029260894.1"/>
</dbReference>
<protein>
    <recommendedName>
        <fullName evidence="10">Transcription factor GAMYB</fullName>
    </recommendedName>
    <alternativeName>
        <fullName evidence="11">OsGAMyb</fullName>
    </alternativeName>
</protein>
<dbReference type="InterPro" id="IPR009057">
    <property type="entry name" value="Homeodomain-like_sf"/>
</dbReference>
<dbReference type="FunFam" id="1.10.10.60:FF:000001">
    <property type="entry name" value="MYB-related transcription factor"/>
    <property type="match status" value="1"/>
</dbReference>
<evidence type="ECO:0000313" key="16">
    <source>
        <dbReference type="RefSeq" id="XP_029116727.1"/>
    </source>
</evidence>
<accession>A0A8N4IAA7</accession>
<keyword evidence="2" id="KW-0677">Repeat</keyword>
<dbReference type="AlphaFoldDB" id="A0A8N4IAA7"/>
<dbReference type="Proteomes" id="UP000504607">
    <property type="component" value="Unplaced"/>
</dbReference>
<evidence type="ECO:0000313" key="18">
    <source>
        <dbReference type="RefSeq" id="XP_029116730.1"/>
    </source>
</evidence>
<dbReference type="GO" id="GO:0030154">
    <property type="term" value="P:cell differentiation"/>
    <property type="evidence" value="ECO:0007669"/>
    <property type="project" value="UniProtKB-KW"/>
</dbReference>
<evidence type="ECO:0000256" key="5">
    <source>
        <dbReference type="ARBA" id="ARBA00023089"/>
    </source>
</evidence>
<keyword evidence="3" id="KW-0221">Differentiation</keyword>
<evidence type="ECO:0000259" key="13">
    <source>
        <dbReference type="PROSITE" id="PS50090"/>
    </source>
</evidence>
<evidence type="ECO:0000313" key="17">
    <source>
        <dbReference type="RefSeq" id="XP_029116728.1"/>
    </source>
</evidence>
<feature type="domain" description="HTH myb-type" evidence="14">
    <location>
        <begin position="85"/>
        <end position="139"/>
    </location>
</feature>
<dbReference type="GO" id="GO:0005634">
    <property type="term" value="C:nucleus"/>
    <property type="evidence" value="ECO:0007669"/>
    <property type="project" value="UniProtKB-SubCell"/>
</dbReference>
<reference evidence="16 17" key="1">
    <citation type="submission" date="2025-04" db="UniProtKB">
        <authorList>
            <consortium name="RefSeq"/>
        </authorList>
    </citation>
    <scope>IDENTIFICATION</scope>
</reference>
<evidence type="ECO:0000256" key="6">
    <source>
        <dbReference type="ARBA" id="ARBA00023125"/>
    </source>
</evidence>
<keyword evidence="8" id="KW-0804">Transcription</keyword>
<keyword evidence="9" id="KW-0539">Nucleus</keyword>
<keyword evidence="7" id="KW-0010">Activator</keyword>
<feature type="compositionally biased region" description="Polar residues" evidence="12">
    <location>
        <begin position="152"/>
        <end position="168"/>
    </location>
</feature>
<dbReference type="RefSeq" id="XP_029116730.1">
    <property type="nucleotide sequence ID" value="XM_029260897.1"/>
</dbReference>